<dbReference type="EMBL" id="ML769470">
    <property type="protein sequence ID" value="KAE9399417.1"/>
    <property type="molecule type" value="Genomic_DNA"/>
</dbReference>
<proteinExistence type="predicted"/>
<dbReference type="AlphaFoldDB" id="A0A6A4HR25"/>
<evidence type="ECO:0000313" key="2">
    <source>
        <dbReference type="Proteomes" id="UP000799118"/>
    </source>
</evidence>
<reference evidence="1" key="1">
    <citation type="journal article" date="2019" name="Environ. Microbiol.">
        <title>Fungal ecological strategies reflected in gene transcription - a case study of two litter decomposers.</title>
        <authorList>
            <person name="Barbi F."/>
            <person name="Kohler A."/>
            <person name="Barry K."/>
            <person name="Baskaran P."/>
            <person name="Daum C."/>
            <person name="Fauchery L."/>
            <person name="Ihrmark K."/>
            <person name="Kuo A."/>
            <person name="LaButti K."/>
            <person name="Lipzen A."/>
            <person name="Morin E."/>
            <person name="Grigoriev I.V."/>
            <person name="Henrissat B."/>
            <person name="Lindahl B."/>
            <person name="Martin F."/>
        </authorList>
    </citation>
    <scope>NUCLEOTIDE SEQUENCE</scope>
    <source>
        <strain evidence="1">JB14</strain>
    </source>
</reference>
<gene>
    <name evidence="1" type="ORF">BT96DRAFT_692035</name>
</gene>
<sequence length="115" mass="13125">MSLDGLERKPDSLIEEDARNNIFLKALESVKIAYKSPDQLHLQLVMPSPTSNWPNNMGMLTNPKNSMPGVQKRLHLIRPRSGASLFWGYEIVFLAEMSSHSRKNDLWRMLAQAAF</sequence>
<evidence type="ECO:0000313" key="1">
    <source>
        <dbReference type="EMBL" id="KAE9399417.1"/>
    </source>
</evidence>
<dbReference type="Proteomes" id="UP000799118">
    <property type="component" value="Unassembled WGS sequence"/>
</dbReference>
<accession>A0A6A4HR25</accession>
<protein>
    <submittedName>
        <fullName evidence="1">Uncharacterized protein</fullName>
    </submittedName>
</protein>
<name>A0A6A4HR25_9AGAR</name>
<organism evidence="1 2">
    <name type="scientific">Gymnopus androsaceus JB14</name>
    <dbReference type="NCBI Taxonomy" id="1447944"/>
    <lineage>
        <taxon>Eukaryota</taxon>
        <taxon>Fungi</taxon>
        <taxon>Dikarya</taxon>
        <taxon>Basidiomycota</taxon>
        <taxon>Agaricomycotina</taxon>
        <taxon>Agaricomycetes</taxon>
        <taxon>Agaricomycetidae</taxon>
        <taxon>Agaricales</taxon>
        <taxon>Marasmiineae</taxon>
        <taxon>Omphalotaceae</taxon>
        <taxon>Gymnopus</taxon>
    </lineage>
</organism>
<keyword evidence="2" id="KW-1185">Reference proteome</keyword>